<dbReference type="PROSITE" id="PS50045">
    <property type="entry name" value="SIGMA54_INTERACT_4"/>
    <property type="match status" value="1"/>
</dbReference>
<dbReference type="Proteomes" id="UP000182264">
    <property type="component" value="Chromosome"/>
</dbReference>
<proteinExistence type="predicted"/>
<keyword evidence="5" id="KW-1185">Reference proteome</keyword>
<dbReference type="EMBL" id="CP015518">
    <property type="protein sequence ID" value="APG23954.1"/>
    <property type="molecule type" value="Genomic_DNA"/>
</dbReference>
<dbReference type="Gene3D" id="1.10.10.60">
    <property type="entry name" value="Homeodomain-like"/>
    <property type="match status" value="1"/>
</dbReference>
<dbReference type="CDD" id="cd00009">
    <property type="entry name" value="AAA"/>
    <property type="match status" value="1"/>
</dbReference>
<organism evidence="4 5">
    <name type="scientific">Syntrophotalea acetylenica</name>
    <name type="common">Pelobacter acetylenicus</name>
    <dbReference type="NCBI Taxonomy" id="29542"/>
    <lineage>
        <taxon>Bacteria</taxon>
        <taxon>Pseudomonadati</taxon>
        <taxon>Thermodesulfobacteriota</taxon>
        <taxon>Desulfuromonadia</taxon>
        <taxon>Desulfuromonadales</taxon>
        <taxon>Syntrophotaleaceae</taxon>
        <taxon>Syntrophotalea</taxon>
    </lineage>
</organism>
<dbReference type="Pfam" id="PF25601">
    <property type="entry name" value="AAA_lid_14"/>
    <property type="match status" value="1"/>
</dbReference>
<dbReference type="InterPro" id="IPR058031">
    <property type="entry name" value="AAA_lid_NorR"/>
</dbReference>
<dbReference type="InterPro" id="IPR025943">
    <property type="entry name" value="Sigma_54_int_dom_ATP-bd_2"/>
</dbReference>
<evidence type="ECO:0000256" key="2">
    <source>
        <dbReference type="ARBA" id="ARBA00022840"/>
    </source>
</evidence>
<dbReference type="InterPro" id="IPR027417">
    <property type="entry name" value="P-loop_NTPase"/>
</dbReference>
<dbReference type="Gene3D" id="3.40.50.300">
    <property type="entry name" value="P-loop containing nucleotide triphosphate hydrolases"/>
    <property type="match status" value="1"/>
</dbReference>
<dbReference type="InterPro" id="IPR003593">
    <property type="entry name" value="AAA+_ATPase"/>
</dbReference>
<dbReference type="InterPro" id="IPR009057">
    <property type="entry name" value="Homeodomain-like_sf"/>
</dbReference>
<evidence type="ECO:0000313" key="5">
    <source>
        <dbReference type="Proteomes" id="UP000182264"/>
    </source>
</evidence>
<dbReference type="SUPFAM" id="SSF46689">
    <property type="entry name" value="Homeodomain-like"/>
    <property type="match status" value="1"/>
</dbReference>
<dbReference type="PROSITE" id="PS00676">
    <property type="entry name" value="SIGMA54_INTERACT_2"/>
    <property type="match status" value="1"/>
</dbReference>
<evidence type="ECO:0000259" key="3">
    <source>
        <dbReference type="PROSITE" id="PS50045"/>
    </source>
</evidence>
<evidence type="ECO:0000256" key="1">
    <source>
        <dbReference type="ARBA" id="ARBA00022741"/>
    </source>
</evidence>
<dbReference type="GO" id="GO:0006355">
    <property type="term" value="P:regulation of DNA-templated transcription"/>
    <property type="evidence" value="ECO:0007669"/>
    <property type="project" value="InterPro"/>
</dbReference>
<dbReference type="KEGG" id="pace:A6070_10760"/>
<dbReference type="PANTHER" id="PTHR32071:SF57">
    <property type="entry name" value="C4-DICARBOXYLATE TRANSPORT TRANSCRIPTIONAL REGULATORY PROTEIN DCTD"/>
    <property type="match status" value="1"/>
</dbReference>
<dbReference type="AlphaFoldDB" id="A0A1L3GDC9"/>
<dbReference type="SMART" id="SM00382">
    <property type="entry name" value="AAA"/>
    <property type="match status" value="1"/>
</dbReference>
<dbReference type="Pfam" id="PF00158">
    <property type="entry name" value="Sigma54_activat"/>
    <property type="match status" value="1"/>
</dbReference>
<dbReference type="OrthoDB" id="9763792at2"/>
<protein>
    <recommendedName>
        <fullName evidence="3">Sigma-54 factor interaction domain-containing protein</fullName>
    </recommendedName>
</protein>
<dbReference type="PROSITE" id="PS00675">
    <property type="entry name" value="SIGMA54_INTERACT_1"/>
    <property type="match status" value="1"/>
</dbReference>
<reference evidence="4 5" key="1">
    <citation type="journal article" date="2017" name="Genome Announc.">
        <title>Complete Genome Sequences of Two Acetylene-Fermenting Pelobacter acetylenicus Strains.</title>
        <authorList>
            <person name="Sutton J.M."/>
            <person name="Baesman S.M."/>
            <person name="Fierst J.L."/>
            <person name="Poret-Peterson A.T."/>
            <person name="Oremland R.S."/>
            <person name="Dunlap D.S."/>
            <person name="Akob D.M."/>
        </authorList>
    </citation>
    <scope>NUCLEOTIDE SEQUENCE [LARGE SCALE GENOMIC DNA]</scope>
    <source>
        <strain evidence="4 5">DSM 3247</strain>
    </source>
</reference>
<dbReference type="SUPFAM" id="SSF52540">
    <property type="entry name" value="P-loop containing nucleoside triphosphate hydrolases"/>
    <property type="match status" value="1"/>
</dbReference>
<dbReference type="GO" id="GO:0005524">
    <property type="term" value="F:ATP binding"/>
    <property type="evidence" value="ECO:0007669"/>
    <property type="project" value="UniProtKB-KW"/>
</dbReference>
<dbReference type="FunFam" id="3.40.50.300:FF:000006">
    <property type="entry name" value="DNA-binding transcriptional regulator NtrC"/>
    <property type="match status" value="1"/>
</dbReference>
<dbReference type="STRING" id="29542.A6070_10760"/>
<dbReference type="Gene3D" id="3.30.450.40">
    <property type="match status" value="1"/>
</dbReference>
<accession>A0A1L3GDC9</accession>
<gene>
    <name evidence="4" type="ORF">A7E75_02140</name>
</gene>
<dbReference type="RefSeq" id="WP_072285770.1">
    <property type="nucleotide sequence ID" value="NZ_CP015455.1"/>
</dbReference>
<dbReference type="InterPro" id="IPR002078">
    <property type="entry name" value="Sigma_54_int"/>
</dbReference>
<evidence type="ECO:0000313" key="4">
    <source>
        <dbReference type="EMBL" id="APG23954.1"/>
    </source>
</evidence>
<keyword evidence="1" id="KW-0547">Nucleotide-binding</keyword>
<dbReference type="InterPro" id="IPR025662">
    <property type="entry name" value="Sigma_54_int_dom_ATP-bd_1"/>
</dbReference>
<sequence>MFASDLKTRTSPIYLTNLRNEWRKFLEGDTATPKYIRKEVYESWARSKKAGVDPFNFSPSIIFNKEDAQKQAYSHEDLIKSFGRAVNIIQEIAHKNKLKLQLFDKNGYSVNIILSSSKKETPITLNSYIVRDINEEHVGTNAVSLCLHTGKPVQLVGPEHFHSLFHNNICSCAPIHDNENNVIGALNVFCTLQESNIDALPLTVFLASIFDNRSLVTNVLEELNVYEFAMRHIVKYLPQGIAYLGQNCDLKAFNNAFLKLLSLGPSEDIKYQIEKFASNLEYIKKREDISKKELLLDIQGKKKSFLVTTKNIFTNKNSLRGQFLIMEDTEEALKSLAKLRGNKAVYTFDHIIGENSQLLAAKGVALQVADSPVPVLIVGESGTGKELFAQAIHNSSDRANEPFVAINCGAIPPELIESELFGYVAGAFTGALKSGKTGKLELAHGGTLFFDEVESMPLNVQIKLLRALSTKRICRVGGVDEIPIDIRLISACKGDLLDDADKGNFREDLYYRISTILVNLPSLRDRKNDIPLLAKHFLKLCGSELGAMQLTMEGRFLNALSDYSWRGNIRELRNVIERAIVLRKESTELSLDLLPERIIKSHLYKDTKKVLEPCFSATGKDSEKLDILKIAEEIAIEKVFIQENGNITKISKALGISKPTLYSKINKSKKLSRLKESLENDSNSSV</sequence>
<dbReference type="PANTHER" id="PTHR32071">
    <property type="entry name" value="TRANSCRIPTIONAL REGULATORY PROTEIN"/>
    <property type="match status" value="1"/>
</dbReference>
<name>A0A1L3GDC9_SYNAC</name>
<feature type="domain" description="Sigma-54 factor interaction" evidence="3">
    <location>
        <begin position="351"/>
        <end position="581"/>
    </location>
</feature>
<dbReference type="Gene3D" id="1.10.8.60">
    <property type="match status" value="1"/>
</dbReference>
<keyword evidence="2" id="KW-0067">ATP-binding</keyword>
<dbReference type="InterPro" id="IPR029016">
    <property type="entry name" value="GAF-like_dom_sf"/>
</dbReference>